<dbReference type="GO" id="GO:0006396">
    <property type="term" value="P:RNA processing"/>
    <property type="evidence" value="ECO:0007669"/>
    <property type="project" value="InterPro"/>
</dbReference>
<dbReference type="CDD" id="cd18095">
    <property type="entry name" value="SpoU-like_rRNA-MTase"/>
    <property type="match status" value="1"/>
</dbReference>
<dbReference type="InterPro" id="IPR029026">
    <property type="entry name" value="tRNA_m1G_MTases_N"/>
</dbReference>
<dbReference type="Pfam" id="PF22435">
    <property type="entry name" value="MRM3-like_sub_bind"/>
    <property type="match status" value="1"/>
</dbReference>
<keyword evidence="6" id="KW-1185">Reference proteome</keyword>
<dbReference type="SUPFAM" id="SSF75217">
    <property type="entry name" value="alpha/beta knot"/>
    <property type="match status" value="1"/>
</dbReference>
<dbReference type="GO" id="GO:0008173">
    <property type="term" value="F:RNA methyltransferase activity"/>
    <property type="evidence" value="ECO:0007669"/>
    <property type="project" value="InterPro"/>
</dbReference>
<dbReference type="PANTHER" id="PTHR43191:SF2">
    <property type="entry name" value="RRNA METHYLTRANSFERASE 3, MITOCHONDRIAL"/>
    <property type="match status" value="1"/>
</dbReference>
<dbReference type="PANTHER" id="PTHR43191">
    <property type="entry name" value="RRNA METHYLTRANSFERASE 3"/>
    <property type="match status" value="1"/>
</dbReference>
<dbReference type="InterPro" id="IPR053888">
    <property type="entry name" value="MRM3-like_sub_bind"/>
</dbReference>
<keyword evidence="3" id="KW-0808">Transferase</keyword>
<evidence type="ECO:0000256" key="1">
    <source>
        <dbReference type="ARBA" id="ARBA00007228"/>
    </source>
</evidence>
<comment type="caution">
    <text evidence="5">The sequence shown here is derived from an EMBL/GenBank/DDBJ whole genome shotgun (WGS) entry which is preliminary data.</text>
</comment>
<dbReference type="RefSeq" id="WP_035150088.1">
    <property type="nucleotide sequence ID" value="NZ_JAAZWO010000030.1"/>
</dbReference>
<evidence type="ECO:0000256" key="3">
    <source>
        <dbReference type="ARBA" id="ARBA00022679"/>
    </source>
</evidence>
<protein>
    <submittedName>
        <fullName evidence="5">RNA methyltransferase</fullName>
    </submittedName>
</protein>
<evidence type="ECO:0000313" key="6">
    <source>
        <dbReference type="Proteomes" id="UP000563151"/>
    </source>
</evidence>
<dbReference type="GO" id="GO:0032259">
    <property type="term" value="P:methylation"/>
    <property type="evidence" value="ECO:0007669"/>
    <property type="project" value="UniProtKB-KW"/>
</dbReference>
<dbReference type="Gene3D" id="3.30.1330.30">
    <property type="match status" value="1"/>
</dbReference>
<dbReference type="SMART" id="SM00967">
    <property type="entry name" value="SpoU_sub_bind"/>
    <property type="match status" value="1"/>
</dbReference>
<gene>
    <name evidence="5" type="ORF">HGG79_17380</name>
</gene>
<sequence>MEIISSKDNSTIKEVRKLKEKKYRKELNKFLVEGFRFVGEALDSQFNVSKIFLCDNSLDRYESFHIKDKINENTKVYLLNEKVFKIICSTDTPQGIVAIVDNRSLDIQDKKGFYVLVDKIQDPGNMGTIIRTSHAAGALGIIMTRGTVDVYNEKTLRSTMGSIFHIPVVEDDNFQILNSLINKGFKILASSLQSDKNFYDLNLKESKVIISIGNEGNGISDEIYNMAHQTFKIPMPGGAESLNAAVAASIIMFEVVRQNYK</sequence>
<dbReference type="GO" id="GO:0005737">
    <property type="term" value="C:cytoplasm"/>
    <property type="evidence" value="ECO:0007669"/>
    <property type="project" value="UniProtKB-ARBA"/>
</dbReference>
<dbReference type="AlphaFoldDB" id="A0A923ECS6"/>
<dbReference type="InterPro" id="IPR051259">
    <property type="entry name" value="rRNA_Methyltransferase"/>
</dbReference>
<proteinExistence type="inferred from homology"/>
<dbReference type="InterPro" id="IPR029028">
    <property type="entry name" value="Alpha/beta_knot_MTases"/>
</dbReference>
<accession>A0A923ECS6</accession>
<dbReference type="InterPro" id="IPR029064">
    <property type="entry name" value="Ribosomal_eL30-like_sf"/>
</dbReference>
<dbReference type="Proteomes" id="UP000563151">
    <property type="component" value="Unassembled WGS sequence"/>
</dbReference>
<dbReference type="Pfam" id="PF00588">
    <property type="entry name" value="SpoU_methylase"/>
    <property type="match status" value="1"/>
</dbReference>
<evidence type="ECO:0000256" key="2">
    <source>
        <dbReference type="ARBA" id="ARBA00022603"/>
    </source>
</evidence>
<name>A0A923ECS6_CLOTT</name>
<organism evidence="5 6">
    <name type="scientific">Clostridium tetanomorphum</name>
    <dbReference type="NCBI Taxonomy" id="1553"/>
    <lineage>
        <taxon>Bacteria</taxon>
        <taxon>Bacillati</taxon>
        <taxon>Bacillota</taxon>
        <taxon>Clostridia</taxon>
        <taxon>Eubacteriales</taxon>
        <taxon>Clostridiaceae</taxon>
        <taxon>Clostridium</taxon>
    </lineage>
</organism>
<comment type="similarity">
    <text evidence="1">Belongs to the class IV-like SAM-binding methyltransferase superfamily. RNA methyltransferase TrmH family.</text>
</comment>
<evidence type="ECO:0000259" key="4">
    <source>
        <dbReference type="SMART" id="SM00967"/>
    </source>
</evidence>
<feature type="domain" description="RNA 2-O ribose methyltransferase substrate binding" evidence="4">
    <location>
        <begin position="31"/>
        <end position="106"/>
    </location>
</feature>
<dbReference type="InterPro" id="IPR013123">
    <property type="entry name" value="SpoU_subst-bd"/>
</dbReference>
<dbReference type="InterPro" id="IPR001537">
    <property type="entry name" value="SpoU_MeTrfase"/>
</dbReference>
<dbReference type="SUPFAM" id="SSF55315">
    <property type="entry name" value="L30e-like"/>
    <property type="match status" value="1"/>
</dbReference>
<reference evidence="5 6" key="1">
    <citation type="submission" date="2020-04" db="EMBL/GenBank/DDBJ databases">
        <title>Genomic insights into acetone-butanol-ethanol (ABE) fermentation by sequencing solventogenic clostridia strains.</title>
        <authorList>
            <person name="Brown S."/>
        </authorList>
    </citation>
    <scope>NUCLEOTIDE SEQUENCE [LARGE SCALE GENOMIC DNA]</scope>
    <source>
        <strain evidence="5 6">DJ011</strain>
    </source>
</reference>
<dbReference type="EMBL" id="JAAZWO010000030">
    <property type="protein sequence ID" value="MBC2399529.1"/>
    <property type="molecule type" value="Genomic_DNA"/>
</dbReference>
<dbReference type="Gene3D" id="3.40.1280.10">
    <property type="match status" value="1"/>
</dbReference>
<dbReference type="GO" id="GO:0003723">
    <property type="term" value="F:RNA binding"/>
    <property type="evidence" value="ECO:0007669"/>
    <property type="project" value="InterPro"/>
</dbReference>
<keyword evidence="2 5" id="KW-0489">Methyltransferase</keyword>
<evidence type="ECO:0000313" key="5">
    <source>
        <dbReference type="EMBL" id="MBC2399529.1"/>
    </source>
</evidence>